<gene>
    <name evidence="1" type="ORF">MRATA1EN1_LOCUS2985</name>
</gene>
<name>A0ABN8Y0P9_RANTA</name>
<organism evidence="1 2">
    <name type="scientific">Rangifer tarandus platyrhynchus</name>
    <name type="common">Svalbard reindeer</name>
    <dbReference type="NCBI Taxonomy" id="3082113"/>
    <lineage>
        <taxon>Eukaryota</taxon>
        <taxon>Metazoa</taxon>
        <taxon>Chordata</taxon>
        <taxon>Craniata</taxon>
        <taxon>Vertebrata</taxon>
        <taxon>Euteleostomi</taxon>
        <taxon>Mammalia</taxon>
        <taxon>Eutheria</taxon>
        <taxon>Laurasiatheria</taxon>
        <taxon>Artiodactyla</taxon>
        <taxon>Ruminantia</taxon>
        <taxon>Pecora</taxon>
        <taxon>Cervidae</taxon>
        <taxon>Odocoileinae</taxon>
        <taxon>Rangifer</taxon>
    </lineage>
</organism>
<accession>A0ABN8Y0P9</accession>
<evidence type="ECO:0000313" key="1">
    <source>
        <dbReference type="EMBL" id="CAI9154023.1"/>
    </source>
</evidence>
<reference evidence="1" key="1">
    <citation type="submission" date="2023-04" db="EMBL/GenBank/DDBJ databases">
        <authorList>
            <consortium name="ELIXIR-Norway"/>
        </authorList>
    </citation>
    <scope>NUCLEOTIDE SEQUENCE [LARGE SCALE GENOMIC DNA]</scope>
</reference>
<evidence type="ECO:0000313" key="2">
    <source>
        <dbReference type="Proteomes" id="UP001176941"/>
    </source>
</evidence>
<dbReference type="Proteomes" id="UP001176941">
    <property type="component" value="Chromosome 11"/>
</dbReference>
<keyword evidence="2" id="KW-1185">Reference proteome</keyword>
<proteinExistence type="predicted"/>
<dbReference type="EMBL" id="OX459947">
    <property type="protein sequence ID" value="CAI9154023.1"/>
    <property type="molecule type" value="Genomic_DNA"/>
</dbReference>
<sequence length="68" mass="7960">MFRVTRAENTSLRGSVVSPLRELHPRSVKIVRCFRLEEKKMRLAKPETRRDHLACQKPTGPLICLRVF</sequence>
<protein>
    <submittedName>
        <fullName evidence="1">Uncharacterized protein</fullName>
    </submittedName>
</protein>